<evidence type="ECO:0000256" key="5">
    <source>
        <dbReference type="SAM" id="Phobius"/>
    </source>
</evidence>
<dbReference type="STRING" id="299467.A0A443S3J4"/>
<dbReference type="Proteomes" id="UP000288716">
    <property type="component" value="Unassembled WGS sequence"/>
</dbReference>
<keyword evidence="2 5" id="KW-0812">Transmembrane</keyword>
<dbReference type="Pfam" id="PF07690">
    <property type="entry name" value="MFS_1"/>
    <property type="match status" value="1"/>
</dbReference>
<dbReference type="InterPro" id="IPR036259">
    <property type="entry name" value="MFS_trans_sf"/>
</dbReference>
<dbReference type="InterPro" id="IPR020846">
    <property type="entry name" value="MFS_dom"/>
</dbReference>
<dbReference type="OrthoDB" id="8049622at2759"/>
<feature type="transmembrane region" description="Helical" evidence="5">
    <location>
        <begin position="103"/>
        <end position="122"/>
    </location>
</feature>
<dbReference type="InterPro" id="IPR011701">
    <property type="entry name" value="MFS"/>
</dbReference>
<feature type="transmembrane region" description="Helical" evidence="5">
    <location>
        <begin position="281"/>
        <end position="303"/>
    </location>
</feature>
<evidence type="ECO:0000256" key="1">
    <source>
        <dbReference type="ARBA" id="ARBA00004141"/>
    </source>
</evidence>
<keyword evidence="4 5" id="KW-0472">Membrane</keyword>
<feature type="domain" description="Major facilitator superfamily (MFS) profile" evidence="6">
    <location>
        <begin position="1"/>
        <end position="426"/>
    </location>
</feature>
<dbReference type="GO" id="GO:0022857">
    <property type="term" value="F:transmembrane transporter activity"/>
    <property type="evidence" value="ECO:0007669"/>
    <property type="project" value="InterPro"/>
</dbReference>
<evidence type="ECO:0000313" key="8">
    <source>
        <dbReference type="Proteomes" id="UP000288716"/>
    </source>
</evidence>
<feature type="transmembrane region" description="Helical" evidence="5">
    <location>
        <begin position="310"/>
        <end position="330"/>
    </location>
</feature>
<dbReference type="CDD" id="cd17317">
    <property type="entry name" value="MFS_SLC22"/>
    <property type="match status" value="1"/>
</dbReference>
<dbReference type="Gene3D" id="1.20.1250.20">
    <property type="entry name" value="MFS general substrate transporter like domains"/>
    <property type="match status" value="1"/>
</dbReference>
<feature type="transmembrane region" description="Helical" evidence="5">
    <location>
        <begin position="44"/>
        <end position="67"/>
    </location>
</feature>
<keyword evidence="3 5" id="KW-1133">Transmembrane helix</keyword>
<feature type="transmembrane region" description="Helical" evidence="5">
    <location>
        <begin position="402"/>
        <end position="421"/>
    </location>
</feature>
<organism evidence="7 8">
    <name type="scientific">Leptotrombidium deliense</name>
    <dbReference type="NCBI Taxonomy" id="299467"/>
    <lineage>
        <taxon>Eukaryota</taxon>
        <taxon>Metazoa</taxon>
        <taxon>Ecdysozoa</taxon>
        <taxon>Arthropoda</taxon>
        <taxon>Chelicerata</taxon>
        <taxon>Arachnida</taxon>
        <taxon>Acari</taxon>
        <taxon>Acariformes</taxon>
        <taxon>Trombidiformes</taxon>
        <taxon>Prostigmata</taxon>
        <taxon>Anystina</taxon>
        <taxon>Parasitengona</taxon>
        <taxon>Trombiculoidea</taxon>
        <taxon>Trombiculidae</taxon>
        <taxon>Leptotrombidium</taxon>
    </lineage>
</organism>
<feature type="non-terminal residue" evidence="7">
    <location>
        <position position="1"/>
    </location>
</feature>
<feature type="transmembrane region" description="Helical" evidence="5">
    <location>
        <begin position="371"/>
        <end position="390"/>
    </location>
</feature>
<dbReference type="SUPFAM" id="SSF103473">
    <property type="entry name" value="MFS general substrate transporter"/>
    <property type="match status" value="1"/>
</dbReference>
<name>A0A443S3J4_9ACAR</name>
<feature type="transmembrane region" description="Helical" evidence="5">
    <location>
        <begin position="79"/>
        <end position="97"/>
    </location>
</feature>
<dbReference type="AlphaFoldDB" id="A0A443S3J4"/>
<comment type="subcellular location">
    <subcellularLocation>
        <location evidence="1">Membrane</location>
        <topology evidence="1">Multi-pass membrane protein</topology>
    </subcellularLocation>
</comment>
<evidence type="ECO:0000313" key="7">
    <source>
        <dbReference type="EMBL" id="RWS22110.1"/>
    </source>
</evidence>
<evidence type="ECO:0000256" key="2">
    <source>
        <dbReference type="ARBA" id="ARBA00022692"/>
    </source>
</evidence>
<feature type="transmembrane region" description="Helical" evidence="5">
    <location>
        <begin position="336"/>
        <end position="359"/>
    </location>
</feature>
<protein>
    <submittedName>
        <fullName evidence="7">Organic cation transporter protein-like protein</fullName>
    </submittedName>
</protein>
<comment type="caution">
    <text evidence="7">The sequence shown here is derived from an EMBL/GenBank/DDBJ whole genome shotgun (WGS) entry which is preliminary data.</text>
</comment>
<reference evidence="7 8" key="1">
    <citation type="journal article" date="2018" name="Gigascience">
        <title>Genomes of trombidid mites reveal novel predicted allergens and laterally-transferred genes associated with secondary metabolism.</title>
        <authorList>
            <person name="Dong X."/>
            <person name="Chaisiri K."/>
            <person name="Xia D."/>
            <person name="Armstrong S.D."/>
            <person name="Fang Y."/>
            <person name="Donnelly M.J."/>
            <person name="Kadowaki T."/>
            <person name="McGarry J.W."/>
            <person name="Darby A.C."/>
            <person name="Makepeace B.L."/>
        </authorList>
    </citation>
    <scope>NUCLEOTIDE SEQUENCE [LARGE SCALE GENOMIC DNA]</scope>
    <source>
        <strain evidence="7">UoL-UT</strain>
    </source>
</reference>
<dbReference type="GO" id="GO:0016020">
    <property type="term" value="C:membrane"/>
    <property type="evidence" value="ECO:0007669"/>
    <property type="project" value="UniProtKB-SubCell"/>
</dbReference>
<feature type="transmembrane region" description="Helical" evidence="5">
    <location>
        <begin position="134"/>
        <end position="155"/>
    </location>
</feature>
<dbReference type="EMBL" id="NCKV01009815">
    <property type="protein sequence ID" value="RWS22110.1"/>
    <property type="molecule type" value="Genomic_DNA"/>
</dbReference>
<dbReference type="PANTHER" id="PTHR24064">
    <property type="entry name" value="SOLUTE CARRIER FAMILY 22 MEMBER"/>
    <property type="match status" value="1"/>
</dbReference>
<accession>A0A443S3J4</accession>
<evidence type="ECO:0000256" key="4">
    <source>
        <dbReference type="ARBA" id="ARBA00023136"/>
    </source>
</evidence>
<dbReference type="VEuPathDB" id="VectorBase:LDEU009929"/>
<gene>
    <name evidence="7" type="ORF">B4U80_09763</name>
</gene>
<proteinExistence type="predicted"/>
<keyword evidence="8" id="KW-1185">Reference proteome</keyword>
<feature type="transmembrane region" description="Helical" evidence="5">
    <location>
        <begin position="249"/>
        <end position="269"/>
    </location>
</feature>
<evidence type="ECO:0000256" key="3">
    <source>
        <dbReference type="ARBA" id="ARBA00022989"/>
    </source>
</evidence>
<feature type="transmembrane region" description="Helical" evidence="5">
    <location>
        <begin position="161"/>
        <end position="178"/>
    </location>
</feature>
<sequence>NITLSNECKSYTNINESCSSWEYDTSIFQSTIISEWDLVCDRSWLASAASSAYQLGYAVSALLFGYLSDKYGRLPILKIAFILEIVSGFCQALSLSIEMFMISRFFLGVAAYGRYLTGYLLIMECVGCSYRAAISVVISAGWIVGYLLLPALAYLLPHFRYLQITVSSLELISLIWLWQMPESPRWQLTNGHIDDAEYSIKKAAVVNGKITEQEIQRKIELLKEYFNSDEHSKDAKKQSLLDMWKVRKLLKYSIVLYCSWFTISFVYYGLSLNVGDLGGNLFINCFIYALAELVSIVFLYYAFNKCGRKPIFVGLMLGAAITCFAIIPFLFTESFILYRVVIAMIGKFCIASTFHLIYLQTAEIIPTSFRQIGVGSCSLAARVGSVIAPFVKELSAFTHPSVTMLAFGTLGTVNALLALILPETKDVEIPDTIKETKNMEKSKKKIRM</sequence>
<dbReference type="PROSITE" id="PS50850">
    <property type="entry name" value="MFS"/>
    <property type="match status" value="1"/>
</dbReference>
<evidence type="ECO:0000259" key="6">
    <source>
        <dbReference type="PROSITE" id="PS50850"/>
    </source>
</evidence>